<gene>
    <name evidence="2" type="ORF">NTEN_LOCUS14334</name>
    <name evidence="3" type="ORF">NTEN_LOCUS14335</name>
</gene>
<dbReference type="AlphaFoldDB" id="A0A6H5GX20"/>
<proteinExistence type="predicted"/>
<keyword evidence="1" id="KW-0472">Membrane</keyword>
<evidence type="ECO:0000256" key="1">
    <source>
        <dbReference type="SAM" id="Phobius"/>
    </source>
</evidence>
<evidence type="ECO:0000313" key="2">
    <source>
        <dbReference type="EMBL" id="CAB0009161.1"/>
    </source>
</evidence>
<dbReference type="Proteomes" id="UP000479000">
    <property type="component" value="Unassembled WGS sequence"/>
</dbReference>
<evidence type="ECO:0000313" key="3">
    <source>
        <dbReference type="EMBL" id="CAB0009163.1"/>
    </source>
</evidence>
<protein>
    <submittedName>
        <fullName evidence="2">Uncharacterized protein</fullName>
    </submittedName>
</protein>
<feature type="transmembrane region" description="Helical" evidence="1">
    <location>
        <begin position="12"/>
        <end position="36"/>
    </location>
</feature>
<dbReference type="EMBL" id="CADCXU010021552">
    <property type="protein sequence ID" value="CAB0009161.1"/>
    <property type="molecule type" value="Genomic_DNA"/>
</dbReference>
<evidence type="ECO:0000313" key="4">
    <source>
        <dbReference type="Proteomes" id="UP000479000"/>
    </source>
</evidence>
<keyword evidence="1" id="KW-1133">Transmembrane helix</keyword>
<dbReference type="EMBL" id="CADCXU010021554">
    <property type="protein sequence ID" value="CAB0009163.1"/>
    <property type="molecule type" value="Genomic_DNA"/>
</dbReference>
<organism evidence="2 4">
    <name type="scientific">Nesidiocoris tenuis</name>
    <dbReference type="NCBI Taxonomy" id="355587"/>
    <lineage>
        <taxon>Eukaryota</taxon>
        <taxon>Metazoa</taxon>
        <taxon>Ecdysozoa</taxon>
        <taxon>Arthropoda</taxon>
        <taxon>Hexapoda</taxon>
        <taxon>Insecta</taxon>
        <taxon>Pterygota</taxon>
        <taxon>Neoptera</taxon>
        <taxon>Paraneoptera</taxon>
        <taxon>Hemiptera</taxon>
        <taxon>Heteroptera</taxon>
        <taxon>Panheteroptera</taxon>
        <taxon>Cimicomorpha</taxon>
        <taxon>Miridae</taxon>
        <taxon>Dicyphina</taxon>
        <taxon>Nesidiocoris</taxon>
    </lineage>
</organism>
<name>A0A6H5GX20_9HEMI</name>
<accession>A0A6H5GX20</accession>
<reference evidence="2 4" key="1">
    <citation type="submission" date="2020-02" db="EMBL/GenBank/DDBJ databases">
        <authorList>
            <person name="Ferguson B K."/>
        </authorList>
    </citation>
    <scope>NUCLEOTIDE SEQUENCE [LARGE SCALE GENOMIC DNA]</scope>
</reference>
<keyword evidence="4" id="KW-1185">Reference proteome</keyword>
<keyword evidence="1" id="KW-0812">Transmembrane</keyword>
<feature type="non-terminal residue" evidence="2">
    <location>
        <position position="62"/>
    </location>
</feature>
<sequence>MVKKRIKSKKTLLIVFYIFGDAALFLSTAVGIAPVFGRGGSRTSLHRKALRFSPKRRGRAGG</sequence>